<evidence type="ECO:0000313" key="3">
    <source>
        <dbReference type="Proteomes" id="UP000499080"/>
    </source>
</evidence>
<keyword evidence="3" id="KW-1185">Reference proteome</keyword>
<proteinExistence type="predicted"/>
<dbReference type="Proteomes" id="UP000499080">
    <property type="component" value="Unassembled WGS sequence"/>
</dbReference>
<comment type="caution">
    <text evidence="2">The sequence shown here is derived from an EMBL/GenBank/DDBJ whole genome shotgun (WGS) entry which is preliminary data.</text>
</comment>
<dbReference type="EMBL" id="BGPR01000233">
    <property type="protein sequence ID" value="GBM06770.1"/>
    <property type="molecule type" value="Genomic_DNA"/>
</dbReference>
<sequence>MELHPPCLSIPDELHDSRRDVNAGTEGGVLMAITSLGPTPPSGGTSRHRSGVPLLIDSLTAIPRVDPTILQHELIDSRSRGTVGHNVRLPRAWQVIDVYASGLITLTSPEYGAPCETLLSIRLFHSAINL</sequence>
<dbReference type="AlphaFoldDB" id="A0A4Y2CQS4"/>
<organism evidence="2 3">
    <name type="scientific">Araneus ventricosus</name>
    <name type="common">Orbweaver spider</name>
    <name type="synonym">Epeira ventricosa</name>
    <dbReference type="NCBI Taxonomy" id="182803"/>
    <lineage>
        <taxon>Eukaryota</taxon>
        <taxon>Metazoa</taxon>
        <taxon>Ecdysozoa</taxon>
        <taxon>Arthropoda</taxon>
        <taxon>Chelicerata</taxon>
        <taxon>Arachnida</taxon>
        <taxon>Araneae</taxon>
        <taxon>Araneomorphae</taxon>
        <taxon>Entelegynae</taxon>
        <taxon>Araneoidea</taxon>
        <taxon>Araneidae</taxon>
        <taxon>Araneus</taxon>
    </lineage>
</organism>
<evidence type="ECO:0000313" key="2">
    <source>
        <dbReference type="EMBL" id="GBM06770.1"/>
    </source>
</evidence>
<accession>A0A4Y2CQS4</accession>
<protein>
    <submittedName>
        <fullName evidence="2">Uncharacterized protein</fullName>
    </submittedName>
</protein>
<name>A0A4Y2CQS4_ARAVE</name>
<gene>
    <name evidence="2" type="ORF">AVEN_63009_1</name>
</gene>
<reference evidence="2 3" key="1">
    <citation type="journal article" date="2019" name="Sci. Rep.">
        <title>Orb-weaving spider Araneus ventricosus genome elucidates the spidroin gene catalogue.</title>
        <authorList>
            <person name="Kono N."/>
            <person name="Nakamura H."/>
            <person name="Ohtoshi R."/>
            <person name="Moran D.A.P."/>
            <person name="Shinohara A."/>
            <person name="Yoshida Y."/>
            <person name="Fujiwara M."/>
            <person name="Mori M."/>
            <person name="Tomita M."/>
            <person name="Arakawa K."/>
        </authorList>
    </citation>
    <scope>NUCLEOTIDE SEQUENCE [LARGE SCALE GENOMIC DNA]</scope>
</reference>
<feature type="region of interest" description="Disordered" evidence="1">
    <location>
        <begin position="1"/>
        <end position="20"/>
    </location>
</feature>
<evidence type="ECO:0000256" key="1">
    <source>
        <dbReference type="SAM" id="MobiDB-lite"/>
    </source>
</evidence>